<evidence type="ECO:0000313" key="3">
    <source>
        <dbReference type="EMBL" id="KAK7039950.1"/>
    </source>
</evidence>
<dbReference type="Gene3D" id="3.40.50.1820">
    <property type="entry name" value="alpha/beta hydrolase"/>
    <property type="match status" value="1"/>
</dbReference>
<dbReference type="SUPFAM" id="SSF53474">
    <property type="entry name" value="alpha/beta-Hydrolases"/>
    <property type="match status" value="1"/>
</dbReference>
<name>A0AAW0CJG0_9AGAR</name>
<dbReference type="InterPro" id="IPR029058">
    <property type="entry name" value="AB_hydrolase_fold"/>
</dbReference>
<feature type="chain" id="PRO_5043586736" evidence="1">
    <location>
        <begin position="22"/>
        <end position="326"/>
    </location>
</feature>
<accession>A0AAW0CJG0</accession>
<keyword evidence="4" id="KW-1185">Reference proteome</keyword>
<reference evidence="3 4" key="1">
    <citation type="journal article" date="2024" name="J Genomics">
        <title>Draft genome sequencing and assembly of Favolaschia claudopus CIRM-BRFM 2984 isolated from oak limbs.</title>
        <authorList>
            <person name="Navarro D."/>
            <person name="Drula E."/>
            <person name="Chaduli D."/>
            <person name="Cazenave R."/>
            <person name="Ahrendt S."/>
            <person name="Wang J."/>
            <person name="Lipzen A."/>
            <person name="Daum C."/>
            <person name="Barry K."/>
            <person name="Grigoriev I.V."/>
            <person name="Favel A."/>
            <person name="Rosso M.N."/>
            <person name="Martin F."/>
        </authorList>
    </citation>
    <scope>NUCLEOTIDE SEQUENCE [LARGE SCALE GENOMIC DNA]</scope>
    <source>
        <strain evidence="3 4">CIRM-BRFM 2984</strain>
    </source>
</reference>
<dbReference type="PANTHER" id="PTHR43194:SF2">
    <property type="entry name" value="PEROXISOMAL MEMBRANE PROTEIN LPX1"/>
    <property type="match status" value="1"/>
</dbReference>
<evidence type="ECO:0000256" key="1">
    <source>
        <dbReference type="SAM" id="SignalP"/>
    </source>
</evidence>
<dbReference type="InterPro" id="IPR000073">
    <property type="entry name" value="AB_hydrolase_1"/>
</dbReference>
<dbReference type="Proteomes" id="UP001362999">
    <property type="component" value="Unassembled WGS sequence"/>
</dbReference>
<feature type="signal peptide" evidence="1">
    <location>
        <begin position="1"/>
        <end position="21"/>
    </location>
</feature>
<dbReference type="AlphaFoldDB" id="A0AAW0CJG0"/>
<dbReference type="PANTHER" id="PTHR43194">
    <property type="entry name" value="HYDROLASE ALPHA/BETA FOLD FAMILY"/>
    <property type="match status" value="1"/>
</dbReference>
<protein>
    <submittedName>
        <fullName evidence="3">Oxidoreductase ephD</fullName>
    </submittedName>
</protein>
<evidence type="ECO:0000259" key="2">
    <source>
        <dbReference type="Pfam" id="PF12697"/>
    </source>
</evidence>
<feature type="domain" description="AB hydrolase-1" evidence="2">
    <location>
        <begin position="76"/>
        <end position="313"/>
    </location>
</feature>
<proteinExistence type="predicted"/>
<evidence type="ECO:0000313" key="4">
    <source>
        <dbReference type="Proteomes" id="UP001362999"/>
    </source>
</evidence>
<dbReference type="EMBL" id="JAWWNJ010000016">
    <property type="protein sequence ID" value="KAK7039950.1"/>
    <property type="molecule type" value="Genomic_DNA"/>
</dbReference>
<keyword evidence="1" id="KW-0732">Signal</keyword>
<organism evidence="3 4">
    <name type="scientific">Favolaschia claudopus</name>
    <dbReference type="NCBI Taxonomy" id="2862362"/>
    <lineage>
        <taxon>Eukaryota</taxon>
        <taxon>Fungi</taxon>
        <taxon>Dikarya</taxon>
        <taxon>Basidiomycota</taxon>
        <taxon>Agaricomycotina</taxon>
        <taxon>Agaricomycetes</taxon>
        <taxon>Agaricomycetidae</taxon>
        <taxon>Agaricales</taxon>
        <taxon>Marasmiineae</taxon>
        <taxon>Mycenaceae</taxon>
        <taxon>Favolaschia</taxon>
    </lineage>
</organism>
<sequence>MRIFPDWLLLATALLPLGSLAAVSVSSSKLADSNISITPTSKNFEISAVSQGRFVTSADGTQIFADARGDPSKPAIVFIHGLGISAMSFDNVFNDPLWLRHVFLVRYDTRGHGRSDKPTTAAAWESQRIAEDFDAVVRSYGLHRPFVLGWSYGATHITDIMTFHPANYLSGIIYDAPQPRTTDFVFSPAVAAVAPGFTLTSNVTDFQATMIAFLNLCHPALEWTFYLACLGDALVQPRAVTEFLFSRTQSSDELFKAGKEDGSLPLLAIFGGDDQNIVKDLVLEIVEGWKDLSIVTIPGAQHFTFVSQPELFRKTVLNWVAGILSH</sequence>
<dbReference type="InterPro" id="IPR050228">
    <property type="entry name" value="Carboxylesterase_BioH"/>
</dbReference>
<gene>
    <name evidence="3" type="ORF">R3P38DRAFT_3181772</name>
</gene>
<comment type="caution">
    <text evidence="3">The sequence shown here is derived from an EMBL/GenBank/DDBJ whole genome shotgun (WGS) entry which is preliminary data.</text>
</comment>
<dbReference type="Pfam" id="PF12697">
    <property type="entry name" value="Abhydrolase_6"/>
    <property type="match status" value="1"/>
</dbReference>